<name>A0ABV2WPT4_9NOCA</name>
<reference evidence="1 2" key="1">
    <citation type="submission" date="2024-06" db="EMBL/GenBank/DDBJ databases">
        <title>The Natural Products Discovery Center: Release of the First 8490 Sequenced Strains for Exploring Actinobacteria Biosynthetic Diversity.</title>
        <authorList>
            <person name="Kalkreuter E."/>
            <person name="Kautsar S.A."/>
            <person name="Yang D."/>
            <person name="Bader C.D."/>
            <person name="Teijaro C.N."/>
            <person name="Fluegel L."/>
            <person name="Davis C.M."/>
            <person name="Simpson J.R."/>
            <person name="Lauterbach L."/>
            <person name="Steele A.D."/>
            <person name="Gui C."/>
            <person name="Meng S."/>
            <person name="Li G."/>
            <person name="Viehrig K."/>
            <person name="Ye F."/>
            <person name="Su P."/>
            <person name="Kiefer A.F."/>
            <person name="Nichols A."/>
            <person name="Cepeda A.J."/>
            <person name="Yan W."/>
            <person name="Fan B."/>
            <person name="Jiang Y."/>
            <person name="Adhikari A."/>
            <person name="Zheng C.-J."/>
            <person name="Schuster L."/>
            <person name="Cowan T.M."/>
            <person name="Smanski M.J."/>
            <person name="Chevrette M.G."/>
            <person name="De Carvalho L.P.S."/>
            <person name="Shen B."/>
        </authorList>
    </citation>
    <scope>NUCLEOTIDE SEQUENCE [LARGE SCALE GENOMIC DNA]</scope>
    <source>
        <strain evidence="1 2">NPDC019708</strain>
    </source>
</reference>
<proteinExistence type="predicted"/>
<dbReference type="RefSeq" id="WP_356953907.1">
    <property type="nucleotide sequence ID" value="NZ_JBEXYG010000002.1"/>
</dbReference>
<organism evidence="1 2">
    <name type="scientific">Nocardia rhamnosiphila</name>
    <dbReference type="NCBI Taxonomy" id="426716"/>
    <lineage>
        <taxon>Bacteria</taxon>
        <taxon>Bacillati</taxon>
        <taxon>Actinomycetota</taxon>
        <taxon>Actinomycetes</taxon>
        <taxon>Mycobacteriales</taxon>
        <taxon>Nocardiaceae</taxon>
        <taxon>Nocardia</taxon>
    </lineage>
</organism>
<comment type="caution">
    <text evidence="1">The sequence shown here is derived from an EMBL/GenBank/DDBJ whole genome shotgun (WGS) entry which is preliminary data.</text>
</comment>
<dbReference type="Proteomes" id="UP001550628">
    <property type="component" value="Unassembled WGS sequence"/>
</dbReference>
<dbReference type="InterPro" id="IPR053977">
    <property type="entry name" value="Rv2466c-like"/>
</dbReference>
<accession>A0ABV2WPT4</accession>
<dbReference type="EMBL" id="JBEYBF010000008">
    <property type="protein sequence ID" value="MEU1952896.1"/>
    <property type="molecule type" value="Genomic_DNA"/>
</dbReference>
<dbReference type="Gene3D" id="3.40.30.10">
    <property type="entry name" value="Glutaredoxin"/>
    <property type="match status" value="1"/>
</dbReference>
<sequence length="200" mass="20951">MADIALYVDPVCPFAWVTARWLLTSAGDRHTITLEQLSLAVLDQERSPDDAGHRAMLTRSRRIGRVFAAAVRSTGHGSFTPLYLSMGARLHPRDPGLEDESAVADALTEAGLDRALVLALDDPAYDADVAEAHRASQTALGGPGGSPIITVDGHGFSGPVLTAPPDGHRATELLDALVTVATAPEFAALQRPYAGPPALG</sequence>
<evidence type="ECO:0000313" key="1">
    <source>
        <dbReference type="EMBL" id="MEU1952896.1"/>
    </source>
</evidence>
<dbReference type="SUPFAM" id="SSF52833">
    <property type="entry name" value="Thioredoxin-like"/>
    <property type="match status" value="1"/>
</dbReference>
<gene>
    <name evidence="1" type="ORF">ABZ510_13615</name>
</gene>
<protein>
    <submittedName>
        <fullName evidence="1">Disulfide bond formation protein DsbA</fullName>
    </submittedName>
</protein>
<dbReference type="InterPro" id="IPR036249">
    <property type="entry name" value="Thioredoxin-like_sf"/>
</dbReference>
<evidence type="ECO:0000313" key="2">
    <source>
        <dbReference type="Proteomes" id="UP001550628"/>
    </source>
</evidence>
<dbReference type="Pfam" id="PF22234">
    <property type="entry name" value="Rv2466c-like"/>
    <property type="match status" value="1"/>
</dbReference>
<keyword evidence="2" id="KW-1185">Reference proteome</keyword>